<dbReference type="RefSeq" id="WP_249846410.1">
    <property type="nucleotide sequence ID" value="NZ_JAMGBD010000001.1"/>
</dbReference>
<comment type="caution">
    <text evidence="6">The sequence shown here is derived from an EMBL/GenBank/DDBJ whole genome shotgun (WGS) entry which is preliminary data.</text>
</comment>
<dbReference type="EMBL" id="JAMGBD010000001">
    <property type="protein sequence ID" value="MCL6682440.1"/>
    <property type="molecule type" value="Genomic_DNA"/>
</dbReference>
<dbReference type="Pfam" id="PF04828">
    <property type="entry name" value="GFA"/>
    <property type="match status" value="1"/>
</dbReference>
<evidence type="ECO:0000256" key="4">
    <source>
        <dbReference type="ARBA" id="ARBA00023239"/>
    </source>
</evidence>
<dbReference type="InterPro" id="IPR006913">
    <property type="entry name" value="CENP-V/GFA"/>
</dbReference>
<accession>A0ABT0RIR9</accession>
<evidence type="ECO:0000256" key="3">
    <source>
        <dbReference type="ARBA" id="ARBA00022833"/>
    </source>
</evidence>
<dbReference type="PROSITE" id="PS51891">
    <property type="entry name" value="CENP_V_GFA"/>
    <property type="match status" value="1"/>
</dbReference>
<sequence>MAGATTMQGGCACGKVRFEADVDNDEAYLCHCRMCQRATGSISIAFKNMPQAKVRWMSGPDWYKSSPIAQRPYCRECGTSLGFQFKEGSQNLDLTVAAFDDPSRFKPKHHFGAESIHRAWLNTDGLPEQRTEDYQKLVDKWVDATGSFPG</sequence>
<keyword evidence="7" id="KW-1185">Reference proteome</keyword>
<evidence type="ECO:0000313" key="6">
    <source>
        <dbReference type="EMBL" id="MCL6682440.1"/>
    </source>
</evidence>
<dbReference type="SUPFAM" id="SSF51316">
    <property type="entry name" value="Mss4-like"/>
    <property type="match status" value="1"/>
</dbReference>
<name>A0ABT0RIR9_9SPHN</name>
<dbReference type="Gene3D" id="3.90.1590.10">
    <property type="entry name" value="glutathione-dependent formaldehyde- activating enzyme (gfa)"/>
    <property type="match status" value="1"/>
</dbReference>
<evidence type="ECO:0000313" key="7">
    <source>
        <dbReference type="Proteomes" id="UP001165363"/>
    </source>
</evidence>
<gene>
    <name evidence="6" type="ORF">LZ536_00780</name>
</gene>
<reference evidence="6" key="1">
    <citation type="submission" date="2022-05" db="EMBL/GenBank/DDBJ databases">
        <authorList>
            <person name="Jo J.-H."/>
            <person name="Im W.-T."/>
        </authorList>
    </citation>
    <scope>NUCLEOTIDE SEQUENCE</scope>
    <source>
        <strain evidence="6">SE158</strain>
    </source>
</reference>
<dbReference type="Proteomes" id="UP001165363">
    <property type="component" value="Unassembled WGS sequence"/>
</dbReference>
<comment type="similarity">
    <text evidence="1">Belongs to the Gfa family.</text>
</comment>
<evidence type="ECO:0000259" key="5">
    <source>
        <dbReference type="PROSITE" id="PS51891"/>
    </source>
</evidence>
<dbReference type="InterPro" id="IPR011057">
    <property type="entry name" value="Mss4-like_sf"/>
</dbReference>
<evidence type="ECO:0000256" key="1">
    <source>
        <dbReference type="ARBA" id="ARBA00005495"/>
    </source>
</evidence>
<dbReference type="PANTHER" id="PTHR33337">
    <property type="entry name" value="GFA DOMAIN-CONTAINING PROTEIN"/>
    <property type="match status" value="1"/>
</dbReference>
<protein>
    <submittedName>
        <fullName evidence="6">GFA family protein</fullName>
    </submittedName>
</protein>
<keyword evidence="2" id="KW-0479">Metal-binding</keyword>
<proteinExistence type="inferred from homology"/>
<dbReference type="PANTHER" id="PTHR33337:SF40">
    <property type="entry name" value="CENP-V_GFA DOMAIN-CONTAINING PROTEIN-RELATED"/>
    <property type="match status" value="1"/>
</dbReference>
<keyword evidence="3" id="KW-0862">Zinc</keyword>
<keyword evidence="4" id="KW-0456">Lyase</keyword>
<evidence type="ECO:0000256" key="2">
    <source>
        <dbReference type="ARBA" id="ARBA00022723"/>
    </source>
</evidence>
<organism evidence="6 7">
    <name type="scientific">Sphingomonas alba</name>
    <dbReference type="NCBI Taxonomy" id="2908208"/>
    <lineage>
        <taxon>Bacteria</taxon>
        <taxon>Pseudomonadati</taxon>
        <taxon>Pseudomonadota</taxon>
        <taxon>Alphaproteobacteria</taxon>
        <taxon>Sphingomonadales</taxon>
        <taxon>Sphingomonadaceae</taxon>
        <taxon>Sphingomonas</taxon>
    </lineage>
</organism>
<feature type="domain" description="CENP-V/GFA" evidence="5">
    <location>
        <begin position="7"/>
        <end position="114"/>
    </location>
</feature>